<evidence type="ECO:0000313" key="1">
    <source>
        <dbReference type="EMBL" id="KAJ8869768.1"/>
    </source>
</evidence>
<organism evidence="1 2">
    <name type="scientific">Dryococelus australis</name>
    <dbReference type="NCBI Taxonomy" id="614101"/>
    <lineage>
        <taxon>Eukaryota</taxon>
        <taxon>Metazoa</taxon>
        <taxon>Ecdysozoa</taxon>
        <taxon>Arthropoda</taxon>
        <taxon>Hexapoda</taxon>
        <taxon>Insecta</taxon>
        <taxon>Pterygota</taxon>
        <taxon>Neoptera</taxon>
        <taxon>Polyneoptera</taxon>
        <taxon>Phasmatodea</taxon>
        <taxon>Verophasmatodea</taxon>
        <taxon>Anareolatae</taxon>
        <taxon>Phasmatidae</taxon>
        <taxon>Eurycanthinae</taxon>
        <taxon>Dryococelus</taxon>
    </lineage>
</organism>
<dbReference type="PANTHER" id="PTHR46289:SF14">
    <property type="entry name" value="DUF4371 DOMAIN-CONTAINING PROTEIN"/>
    <property type="match status" value="1"/>
</dbReference>
<dbReference type="PANTHER" id="PTHR46289">
    <property type="entry name" value="52 KDA REPRESSOR OF THE INHIBITOR OF THE PROTEIN KINASE-LIKE PROTEIN-RELATED"/>
    <property type="match status" value="1"/>
</dbReference>
<comment type="caution">
    <text evidence="1">The sequence shown here is derived from an EMBL/GenBank/DDBJ whole genome shotgun (WGS) entry which is preliminary data.</text>
</comment>
<proteinExistence type="predicted"/>
<dbReference type="Proteomes" id="UP001159363">
    <property type="component" value="Chromosome 12"/>
</dbReference>
<evidence type="ECO:0000313" key="2">
    <source>
        <dbReference type="Proteomes" id="UP001159363"/>
    </source>
</evidence>
<gene>
    <name evidence="1" type="ORF">PR048_028776</name>
</gene>
<dbReference type="InterPro" id="IPR052958">
    <property type="entry name" value="IFN-induced_PKR_regulator"/>
</dbReference>
<accession>A0ABQ9GBH9</accession>
<sequence length="257" mass="28898">MAKENLNGVQAVIRKDCPKALYTHCSSHVLNLCLSYAAQSDVVRKCFFTISEILKDRLEAAEVPNCAVHNYNDTRWVERHDCVAVFSESFLSIVEALELGLGDLTARSKALGLYSNLCSFESIFLQRDNLDLFSAVTKIEPVRLMISEIREDCEKVFAVVYRNAQDKASKVGVLPSIPRRAGTQRFRNNVEASTPRSIIGEQIFKAQKYFTVPGVCSTTKCSEKNNPLISRKLSNSTKMNFKISTDLFWKHNGDCGR</sequence>
<protein>
    <submittedName>
        <fullName evidence="1">Uncharacterized protein</fullName>
    </submittedName>
</protein>
<keyword evidence="2" id="KW-1185">Reference proteome</keyword>
<name>A0ABQ9GBH9_9NEOP</name>
<reference evidence="1 2" key="1">
    <citation type="submission" date="2023-02" db="EMBL/GenBank/DDBJ databases">
        <title>LHISI_Scaffold_Assembly.</title>
        <authorList>
            <person name="Stuart O.P."/>
            <person name="Cleave R."/>
            <person name="Magrath M.J.L."/>
            <person name="Mikheyev A.S."/>
        </authorList>
    </citation>
    <scope>NUCLEOTIDE SEQUENCE [LARGE SCALE GENOMIC DNA]</scope>
    <source>
        <strain evidence="1">Daus_M_001</strain>
        <tissue evidence="1">Leg muscle</tissue>
    </source>
</reference>
<dbReference type="EMBL" id="JARBHB010000013">
    <property type="protein sequence ID" value="KAJ8869768.1"/>
    <property type="molecule type" value="Genomic_DNA"/>
</dbReference>